<evidence type="ECO:0000313" key="1">
    <source>
        <dbReference type="EMBL" id="TYS49228.1"/>
    </source>
</evidence>
<organism evidence="1 2">
    <name type="scientific">Bacillus infantis</name>
    <dbReference type="NCBI Taxonomy" id="324767"/>
    <lineage>
        <taxon>Bacteria</taxon>
        <taxon>Bacillati</taxon>
        <taxon>Bacillota</taxon>
        <taxon>Bacilli</taxon>
        <taxon>Bacillales</taxon>
        <taxon>Bacillaceae</taxon>
        <taxon>Bacillus</taxon>
    </lineage>
</organism>
<protein>
    <submittedName>
        <fullName evidence="1">Uncharacterized protein</fullName>
    </submittedName>
</protein>
<accession>A0A5D4RHS4</accession>
<dbReference type="RefSeq" id="WP_148974372.1">
    <property type="nucleotide sequence ID" value="NZ_JBNIKT010000015.1"/>
</dbReference>
<sequence>MFRFLIGNEEWILRFSPNIGLDPEIKQAIFSSLIQLGKTFVQSSHGDSFSIIDEQIGMIIFTLEKVPSLILTVSHVIPKERWYTQCNLSIKPYQP</sequence>
<dbReference type="EMBL" id="VTER01000004">
    <property type="protein sequence ID" value="TYS49228.1"/>
    <property type="molecule type" value="Genomic_DNA"/>
</dbReference>
<evidence type="ECO:0000313" key="2">
    <source>
        <dbReference type="Proteomes" id="UP000322139"/>
    </source>
</evidence>
<comment type="caution">
    <text evidence="1">The sequence shown here is derived from an EMBL/GenBank/DDBJ whole genome shotgun (WGS) entry which is preliminary data.</text>
</comment>
<dbReference type="AlphaFoldDB" id="A0A5D4RHS4"/>
<name>A0A5D4RHS4_9BACI</name>
<gene>
    <name evidence="1" type="ORF">FZD51_08380</name>
</gene>
<dbReference type="Proteomes" id="UP000322139">
    <property type="component" value="Unassembled WGS sequence"/>
</dbReference>
<proteinExistence type="predicted"/>
<reference evidence="1 2" key="1">
    <citation type="submission" date="2019-08" db="EMBL/GenBank/DDBJ databases">
        <title>Bacillus genomes from the desert of Cuatro Cienegas, Coahuila.</title>
        <authorList>
            <person name="Olmedo-Alvarez G."/>
        </authorList>
    </citation>
    <scope>NUCLEOTIDE SEQUENCE [LARGE SCALE GENOMIC DNA]</scope>
    <source>
        <strain evidence="1 2">CH446_14T</strain>
    </source>
</reference>